<sequence>MANISKTEIKKLMELTLAKNFGVRADEATENMAYRALCTVVKDILTQKRLVFKNKVRSKGYKQVYYMSMEFLLGRSLRNHLFNIGLLDEATSAVKELGYDINKLMSIEPDAGLGNGGLGRLAAAY</sequence>
<comment type="caution">
    <text evidence="3">The sequence shown here is derived from an EMBL/GenBank/DDBJ whole genome shotgun (WGS) entry which is preliminary data.</text>
</comment>
<dbReference type="GO" id="GO:0030170">
    <property type="term" value="F:pyridoxal phosphate binding"/>
    <property type="evidence" value="ECO:0007669"/>
    <property type="project" value="TreeGrafter"/>
</dbReference>
<dbReference type="Proteomes" id="UP000824094">
    <property type="component" value="Unassembled WGS sequence"/>
</dbReference>
<dbReference type="GO" id="GO:0005737">
    <property type="term" value="C:cytoplasm"/>
    <property type="evidence" value="ECO:0007669"/>
    <property type="project" value="TreeGrafter"/>
</dbReference>
<dbReference type="SUPFAM" id="SSF53756">
    <property type="entry name" value="UDP-Glycosyltransferase/glycogen phosphorylase"/>
    <property type="match status" value="1"/>
</dbReference>
<dbReference type="EC" id="2.4.1.1" evidence="2"/>
<comment type="catalytic activity">
    <reaction evidence="2">
        <text>[(1-&gt;4)-alpha-D-glucosyl](n) + phosphate = [(1-&gt;4)-alpha-D-glucosyl](n-1) + alpha-D-glucose 1-phosphate</text>
        <dbReference type="Rhea" id="RHEA:41732"/>
        <dbReference type="Rhea" id="RHEA-COMP:9584"/>
        <dbReference type="Rhea" id="RHEA-COMP:9586"/>
        <dbReference type="ChEBI" id="CHEBI:15444"/>
        <dbReference type="ChEBI" id="CHEBI:43474"/>
        <dbReference type="ChEBI" id="CHEBI:58601"/>
        <dbReference type="EC" id="2.4.1.1"/>
    </reaction>
</comment>
<reference evidence="3" key="1">
    <citation type="submission" date="2020-10" db="EMBL/GenBank/DDBJ databases">
        <authorList>
            <person name="Gilroy R."/>
        </authorList>
    </citation>
    <scope>NUCLEOTIDE SEQUENCE</scope>
    <source>
        <strain evidence="3">18911</strain>
    </source>
</reference>
<reference evidence="3" key="2">
    <citation type="journal article" date="2021" name="PeerJ">
        <title>Extensive microbial diversity within the chicken gut microbiome revealed by metagenomics and culture.</title>
        <authorList>
            <person name="Gilroy R."/>
            <person name="Ravi A."/>
            <person name="Getino M."/>
            <person name="Pursley I."/>
            <person name="Horton D.L."/>
            <person name="Alikhan N.F."/>
            <person name="Baker D."/>
            <person name="Gharbi K."/>
            <person name="Hall N."/>
            <person name="Watson M."/>
            <person name="Adriaenssens E.M."/>
            <person name="Foster-Nyarko E."/>
            <person name="Jarju S."/>
            <person name="Secka A."/>
            <person name="Antonio M."/>
            <person name="Oren A."/>
            <person name="Chaudhuri R.R."/>
            <person name="La Ragione R."/>
            <person name="Hildebrand F."/>
            <person name="Pallen M.J."/>
        </authorList>
    </citation>
    <scope>NUCLEOTIDE SEQUENCE</scope>
    <source>
        <strain evidence="3">18911</strain>
    </source>
</reference>
<keyword evidence="2" id="KW-0663">Pyridoxal phosphate</keyword>
<keyword evidence="2" id="KW-0119">Carbohydrate metabolism</keyword>
<protein>
    <recommendedName>
        <fullName evidence="2">Alpha-1,4 glucan phosphorylase</fullName>
        <ecNumber evidence="2">2.4.1.1</ecNumber>
    </recommendedName>
</protein>
<dbReference type="Pfam" id="PF00343">
    <property type="entry name" value="Phosphorylase"/>
    <property type="match status" value="1"/>
</dbReference>
<evidence type="ECO:0000313" key="4">
    <source>
        <dbReference type="Proteomes" id="UP000824094"/>
    </source>
</evidence>
<keyword evidence="2" id="KW-0808">Transferase</keyword>
<accession>A0A9D1MGB8</accession>
<dbReference type="EMBL" id="DVNF01000030">
    <property type="protein sequence ID" value="HIU59905.1"/>
    <property type="molecule type" value="Genomic_DNA"/>
</dbReference>
<dbReference type="AlphaFoldDB" id="A0A9D1MGB8"/>
<dbReference type="Gene3D" id="3.40.50.2000">
    <property type="entry name" value="Glycogen Phosphorylase B"/>
    <property type="match status" value="1"/>
</dbReference>
<dbReference type="GO" id="GO:0008184">
    <property type="term" value="F:glycogen phosphorylase activity"/>
    <property type="evidence" value="ECO:0007669"/>
    <property type="project" value="InterPro"/>
</dbReference>
<comment type="similarity">
    <text evidence="1 2">Belongs to the glycogen phosphorylase family.</text>
</comment>
<name>A0A9D1MGB8_9FIRM</name>
<keyword evidence="2" id="KW-0328">Glycosyltransferase</keyword>
<evidence type="ECO:0000313" key="3">
    <source>
        <dbReference type="EMBL" id="HIU59905.1"/>
    </source>
</evidence>
<organism evidence="3 4">
    <name type="scientific">Candidatus Stercoripulliclostridium merdigallinarum</name>
    <dbReference type="NCBI Taxonomy" id="2840951"/>
    <lineage>
        <taxon>Bacteria</taxon>
        <taxon>Bacillati</taxon>
        <taxon>Bacillota</taxon>
        <taxon>Clostridia</taxon>
        <taxon>Eubacteriales</taxon>
        <taxon>Candidatus Stercoripulliclostridium</taxon>
    </lineage>
</organism>
<dbReference type="GO" id="GO:0005980">
    <property type="term" value="P:glycogen catabolic process"/>
    <property type="evidence" value="ECO:0007669"/>
    <property type="project" value="TreeGrafter"/>
</dbReference>
<evidence type="ECO:0000256" key="1">
    <source>
        <dbReference type="ARBA" id="ARBA00006047"/>
    </source>
</evidence>
<dbReference type="PANTHER" id="PTHR11468:SF3">
    <property type="entry name" value="GLYCOGEN PHOSPHORYLASE, LIVER FORM"/>
    <property type="match status" value="1"/>
</dbReference>
<evidence type="ECO:0000256" key="2">
    <source>
        <dbReference type="RuleBase" id="RU000587"/>
    </source>
</evidence>
<proteinExistence type="inferred from homology"/>
<gene>
    <name evidence="3" type="ORF">IAB05_00785</name>
</gene>
<dbReference type="PANTHER" id="PTHR11468">
    <property type="entry name" value="GLYCOGEN PHOSPHORYLASE"/>
    <property type="match status" value="1"/>
</dbReference>
<feature type="non-terminal residue" evidence="3">
    <location>
        <position position="125"/>
    </location>
</feature>
<comment type="cofactor">
    <cofactor evidence="2">
        <name>pyridoxal 5'-phosphate</name>
        <dbReference type="ChEBI" id="CHEBI:597326"/>
    </cofactor>
</comment>
<comment type="function">
    <text evidence="2">Allosteric enzyme that catalyzes the rate-limiting step in glycogen catabolism, the phosphorolytic cleavage of glycogen to produce glucose-1-phosphate, and plays a central role in maintaining cellular and organismal glucose homeostasis.</text>
</comment>
<dbReference type="InterPro" id="IPR000811">
    <property type="entry name" value="Glyco_trans_35"/>
</dbReference>